<comment type="similarity">
    <text evidence="1">Belongs to the AHA1 family.</text>
</comment>
<gene>
    <name evidence="3" type="ORF">FLO80_07260</name>
</gene>
<reference evidence="3 4" key="1">
    <citation type="submission" date="2019-07" db="EMBL/GenBank/DDBJ databases">
        <title>Aquicoccus porphyridii gen. nov., sp. nov., isolated from a small marine red alga, Porphyridium marinum.</title>
        <authorList>
            <person name="Liu L."/>
        </authorList>
    </citation>
    <scope>NUCLEOTIDE SEQUENCE [LARGE SCALE GENOMIC DNA]</scope>
    <source>
        <strain evidence="3 4">L1 8-17</strain>
    </source>
</reference>
<dbReference type="InterPro" id="IPR023393">
    <property type="entry name" value="START-like_dom_sf"/>
</dbReference>
<dbReference type="Pfam" id="PF08327">
    <property type="entry name" value="AHSA1"/>
    <property type="match status" value="1"/>
</dbReference>
<dbReference type="InterPro" id="IPR013538">
    <property type="entry name" value="ASHA1/2-like_C"/>
</dbReference>
<accession>A0A5A9ZI42</accession>
<evidence type="ECO:0000313" key="4">
    <source>
        <dbReference type="Proteomes" id="UP000325291"/>
    </source>
</evidence>
<name>A0A5A9ZI42_9RHOB</name>
<dbReference type="CDD" id="cd08896">
    <property type="entry name" value="SRPBCC_CalC_Aha1-like_3"/>
    <property type="match status" value="1"/>
</dbReference>
<dbReference type="SUPFAM" id="SSF55961">
    <property type="entry name" value="Bet v1-like"/>
    <property type="match status" value="1"/>
</dbReference>
<dbReference type="Gene3D" id="3.30.530.20">
    <property type="match status" value="1"/>
</dbReference>
<comment type="caution">
    <text evidence="3">The sequence shown here is derived from an EMBL/GenBank/DDBJ whole genome shotgun (WGS) entry which is preliminary data.</text>
</comment>
<dbReference type="EMBL" id="VINQ01000004">
    <property type="protein sequence ID" value="KAA0916880.1"/>
    <property type="molecule type" value="Genomic_DNA"/>
</dbReference>
<sequence>MQSAASEPLVEVAHHLTLRRVIDAPRAAVWRCWSETDLLKQWFCPKPWFVAEADFDLRPGGRMNTVMAGPEGERIDSKGIWLEVEPMRRLVFTDFFTEGFVPAPEPFMTAVVLLEDAPDGGTQLVWSARHANAETLESHRDMGWEPGWNAAVDQLEEVAKSLASDPG</sequence>
<evidence type="ECO:0000256" key="1">
    <source>
        <dbReference type="ARBA" id="ARBA00006817"/>
    </source>
</evidence>
<evidence type="ECO:0000259" key="2">
    <source>
        <dbReference type="Pfam" id="PF08327"/>
    </source>
</evidence>
<protein>
    <submittedName>
        <fullName evidence="3">Polyketide cyclase</fullName>
    </submittedName>
</protein>
<dbReference type="AlphaFoldDB" id="A0A5A9ZI42"/>
<keyword evidence="4" id="KW-1185">Reference proteome</keyword>
<dbReference type="Proteomes" id="UP000325291">
    <property type="component" value="Unassembled WGS sequence"/>
</dbReference>
<evidence type="ECO:0000313" key="3">
    <source>
        <dbReference type="EMBL" id="KAA0916880.1"/>
    </source>
</evidence>
<feature type="domain" description="Activator of Hsp90 ATPase homologue 1/2-like C-terminal" evidence="2">
    <location>
        <begin position="23"/>
        <end position="159"/>
    </location>
</feature>
<organism evidence="3 4">
    <name type="scientific">Aquicoccus porphyridii</name>
    <dbReference type="NCBI Taxonomy" id="1852029"/>
    <lineage>
        <taxon>Bacteria</taxon>
        <taxon>Pseudomonadati</taxon>
        <taxon>Pseudomonadota</taxon>
        <taxon>Alphaproteobacteria</taxon>
        <taxon>Rhodobacterales</taxon>
        <taxon>Paracoccaceae</taxon>
        <taxon>Aquicoccus</taxon>
    </lineage>
</organism>
<proteinExistence type="inferred from homology"/>